<evidence type="ECO:0000313" key="22">
    <source>
        <dbReference type="EMBL" id="EFA75552.1"/>
    </source>
</evidence>
<reference evidence="22 23" key="1">
    <citation type="journal article" date="2011" name="Genome Res.">
        <title>Phylogeny-wide analysis of social amoeba genomes highlights ancient origins for complex intercellular communication.</title>
        <authorList>
            <person name="Heidel A.J."/>
            <person name="Lawal H.M."/>
            <person name="Felder M."/>
            <person name="Schilde C."/>
            <person name="Helps N.R."/>
            <person name="Tunggal B."/>
            <person name="Rivero F."/>
            <person name="John U."/>
            <person name="Schleicher M."/>
            <person name="Eichinger L."/>
            <person name="Platzer M."/>
            <person name="Noegel A.A."/>
            <person name="Schaap P."/>
            <person name="Gloeckner G."/>
        </authorList>
    </citation>
    <scope>NUCLEOTIDE SEQUENCE [LARGE SCALE GENOMIC DNA]</scope>
    <source>
        <strain evidence="23">ATCC 26659 / Pp 5 / PN500</strain>
    </source>
</reference>
<evidence type="ECO:0000256" key="18">
    <source>
        <dbReference type="PROSITE-ProRule" id="PRU00175"/>
    </source>
</evidence>
<evidence type="ECO:0000256" key="14">
    <source>
        <dbReference type="ARBA" id="ARBA00022927"/>
    </source>
</evidence>
<dbReference type="GO" id="GO:0016558">
    <property type="term" value="P:protein import into peroxisome matrix"/>
    <property type="evidence" value="ECO:0007669"/>
    <property type="project" value="InterPro"/>
</dbReference>
<dbReference type="InParanoid" id="D3BST7"/>
<keyword evidence="8" id="KW-0808">Transferase</keyword>
<evidence type="ECO:0000256" key="2">
    <source>
        <dbReference type="ARBA" id="ARBA00004585"/>
    </source>
</evidence>
<evidence type="ECO:0000256" key="1">
    <source>
        <dbReference type="ARBA" id="ARBA00000900"/>
    </source>
</evidence>
<dbReference type="RefSeq" id="XP_020427686.1">
    <property type="nucleotide sequence ID" value="XM_020581816.1"/>
</dbReference>
<dbReference type="PROSITE" id="PS50089">
    <property type="entry name" value="ZF_RING_2"/>
    <property type="match status" value="1"/>
</dbReference>
<protein>
    <recommendedName>
        <fullName evidence="5">RING-type E3 ubiquitin transferase</fullName>
        <ecNumber evidence="5">2.3.2.27</ecNumber>
    </recommendedName>
</protein>
<organism evidence="22 23">
    <name type="scientific">Heterostelium pallidum (strain ATCC 26659 / Pp 5 / PN500)</name>
    <name type="common">Cellular slime mold</name>
    <name type="synonym">Polysphondylium pallidum</name>
    <dbReference type="NCBI Taxonomy" id="670386"/>
    <lineage>
        <taxon>Eukaryota</taxon>
        <taxon>Amoebozoa</taxon>
        <taxon>Evosea</taxon>
        <taxon>Eumycetozoa</taxon>
        <taxon>Dictyostelia</taxon>
        <taxon>Acytosteliales</taxon>
        <taxon>Acytosteliaceae</taxon>
        <taxon>Heterostelium</taxon>
    </lineage>
</organism>
<keyword evidence="7" id="KW-0962">Peroxisome biogenesis</keyword>
<dbReference type="OMA" id="YCDVVQL"/>
<dbReference type="EC" id="2.3.2.27" evidence="5"/>
<dbReference type="InterPro" id="IPR017907">
    <property type="entry name" value="Znf_RING_CS"/>
</dbReference>
<keyword evidence="9 20" id="KW-0812">Transmembrane</keyword>
<comment type="similarity">
    <text evidence="4">Belongs to the pex2/pex10/pex12 family.</text>
</comment>
<dbReference type="PANTHER" id="PTHR23350">
    <property type="entry name" value="PEROXISOME ASSEMBLY PROTEIN 10"/>
    <property type="match status" value="1"/>
</dbReference>
<feature type="transmembrane region" description="Helical" evidence="20">
    <location>
        <begin position="262"/>
        <end position="281"/>
    </location>
</feature>
<feature type="compositionally biased region" description="Low complexity" evidence="19">
    <location>
        <begin position="22"/>
        <end position="70"/>
    </location>
</feature>
<dbReference type="CDD" id="cd16527">
    <property type="entry name" value="RING-HC_PEX10"/>
    <property type="match status" value="1"/>
</dbReference>
<dbReference type="InterPro" id="IPR006845">
    <property type="entry name" value="Pex_N"/>
</dbReference>
<evidence type="ECO:0000256" key="13">
    <source>
        <dbReference type="ARBA" id="ARBA00022833"/>
    </source>
</evidence>
<dbReference type="STRING" id="670386.D3BST7"/>
<keyword evidence="12" id="KW-0833">Ubl conjugation pathway</keyword>
<evidence type="ECO:0000256" key="20">
    <source>
        <dbReference type="SAM" id="Phobius"/>
    </source>
</evidence>
<evidence type="ECO:0000256" key="9">
    <source>
        <dbReference type="ARBA" id="ARBA00022692"/>
    </source>
</evidence>
<evidence type="ECO:0000256" key="4">
    <source>
        <dbReference type="ARBA" id="ARBA00008704"/>
    </source>
</evidence>
<dbReference type="GO" id="GO:0008270">
    <property type="term" value="F:zinc ion binding"/>
    <property type="evidence" value="ECO:0007669"/>
    <property type="project" value="UniProtKB-KW"/>
</dbReference>
<dbReference type="InterPro" id="IPR001841">
    <property type="entry name" value="Znf_RING"/>
</dbReference>
<dbReference type="EMBL" id="ADBJ01000054">
    <property type="protein sequence ID" value="EFA75552.1"/>
    <property type="molecule type" value="Genomic_DNA"/>
</dbReference>
<comment type="subcellular location">
    <subcellularLocation>
        <location evidence="2">Peroxisome membrane</location>
        <topology evidence="2">Multi-pass membrane protein</topology>
    </subcellularLocation>
</comment>
<gene>
    <name evidence="22" type="primary">pex10</name>
    <name evidence="22" type="ORF">PPL_11057</name>
</gene>
<dbReference type="AlphaFoldDB" id="D3BST7"/>
<feature type="domain" description="RING-type" evidence="21">
    <location>
        <begin position="320"/>
        <end position="358"/>
    </location>
</feature>
<evidence type="ECO:0000256" key="7">
    <source>
        <dbReference type="ARBA" id="ARBA00022593"/>
    </source>
</evidence>
<evidence type="ECO:0000256" key="10">
    <source>
        <dbReference type="ARBA" id="ARBA00022723"/>
    </source>
</evidence>
<evidence type="ECO:0000256" key="3">
    <source>
        <dbReference type="ARBA" id="ARBA00004906"/>
    </source>
</evidence>
<accession>D3BST7</accession>
<evidence type="ECO:0000256" key="8">
    <source>
        <dbReference type="ARBA" id="ARBA00022679"/>
    </source>
</evidence>
<evidence type="ECO:0000256" key="16">
    <source>
        <dbReference type="ARBA" id="ARBA00023136"/>
    </source>
</evidence>
<dbReference type="GO" id="GO:0005778">
    <property type="term" value="C:peroxisomal membrane"/>
    <property type="evidence" value="ECO:0007669"/>
    <property type="project" value="UniProtKB-SubCell"/>
</dbReference>
<name>D3BST7_HETP5</name>
<dbReference type="InterPro" id="IPR025654">
    <property type="entry name" value="PEX2/10"/>
</dbReference>
<keyword evidence="16 20" id="KW-0472">Membrane</keyword>
<keyword evidence="15 20" id="KW-1133">Transmembrane helix</keyword>
<dbReference type="SMART" id="SM00184">
    <property type="entry name" value="RING"/>
    <property type="match status" value="1"/>
</dbReference>
<evidence type="ECO:0000259" key="21">
    <source>
        <dbReference type="PROSITE" id="PS50089"/>
    </source>
</evidence>
<dbReference type="Proteomes" id="UP000001396">
    <property type="component" value="Unassembled WGS sequence"/>
</dbReference>
<keyword evidence="13" id="KW-0862">Zinc</keyword>
<evidence type="ECO:0000256" key="19">
    <source>
        <dbReference type="SAM" id="MobiDB-lite"/>
    </source>
</evidence>
<keyword evidence="14" id="KW-0653">Protein transport</keyword>
<proteinExistence type="inferred from homology"/>
<evidence type="ECO:0000256" key="6">
    <source>
        <dbReference type="ARBA" id="ARBA00022448"/>
    </source>
</evidence>
<dbReference type="GO" id="GO:0061630">
    <property type="term" value="F:ubiquitin protein ligase activity"/>
    <property type="evidence" value="ECO:0007669"/>
    <property type="project" value="UniProtKB-EC"/>
</dbReference>
<keyword evidence="11 18" id="KW-0863">Zinc-finger</keyword>
<keyword evidence="23" id="KW-1185">Reference proteome</keyword>
<evidence type="ECO:0000256" key="11">
    <source>
        <dbReference type="ARBA" id="ARBA00022771"/>
    </source>
</evidence>
<dbReference type="InterPro" id="IPR013083">
    <property type="entry name" value="Znf_RING/FYVE/PHD"/>
</dbReference>
<evidence type="ECO:0000313" key="23">
    <source>
        <dbReference type="Proteomes" id="UP000001396"/>
    </source>
</evidence>
<keyword evidence="17" id="KW-0576">Peroxisome</keyword>
<dbReference type="Pfam" id="PF04757">
    <property type="entry name" value="Pex2_Pex12"/>
    <property type="match status" value="1"/>
</dbReference>
<sequence>MNQQQQTSIQSQPHYNAQRSPNIVNRSSTSRTTNRNNNNVNNNSNSNNNNNNSTGTSNNVNNNQSITTTTPYHNRATSGLFPQYADQPDIVRASQKDDFYKRLFEEQVFEILTRVAGIITITTLQININQNSYLIQLNNKGPRVMMNKQNESKLLSSLTYYILTTLIGSQTLGEEYCNLRQIKDNTFSLPTIAVSPYIIKKYIPKFFLRFPNLYYLKELFPKLERLHLALFYFNGAYYEFSKRLSNIRYIFNRKVDQRRPKYHILGLLIIIQLLVSSFIYLRDNSFFLSGASHQSDINIETVNSTNSNSDEDEAANGGKCTLCLEVRKNSTSTICGHLFCWYCLSEWCNSKAECPLCRRPISLQSLMPIYNY</sequence>
<evidence type="ECO:0000256" key="17">
    <source>
        <dbReference type="ARBA" id="ARBA00023140"/>
    </source>
</evidence>
<evidence type="ECO:0000256" key="12">
    <source>
        <dbReference type="ARBA" id="ARBA00022786"/>
    </source>
</evidence>
<dbReference type="Gene3D" id="3.30.40.10">
    <property type="entry name" value="Zinc/RING finger domain, C3HC4 (zinc finger)"/>
    <property type="match status" value="1"/>
</dbReference>
<dbReference type="GeneID" id="31366526"/>
<dbReference type="Pfam" id="PF13920">
    <property type="entry name" value="zf-C3HC4_3"/>
    <property type="match status" value="1"/>
</dbReference>
<evidence type="ECO:0000256" key="5">
    <source>
        <dbReference type="ARBA" id="ARBA00012483"/>
    </source>
</evidence>
<evidence type="ECO:0000256" key="15">
    <source>
        <dbReference type="ARBA" id="ARBA00022989"/>
    </source>
</evidence>
<dbReference type="PANTHER" id="PTHR23350:SF0">
    <property type="entry name" value="PEROXISOME BIOGENESIS FACTOR 10"/>
    <property type="match status" value="1"/>
</dbReference>
<comment type="caution">
    <text evidence="22">The sequence shown here is derived from an EMBL/GenBank/DDBJ whole genome shotgun (WGS) entry which is preliminary data.</text>
</comment>
<comment type="catalytic activity">
    <reaction evidence="1">
        <text>S-ubiquitinyl-[E2 ubiquitin-conjugating enzyme]-L-cysteine + [acceptor protein]-L-lysine = [E2 ubiquitin-conjugating enzyme]-L-cysteine + N(6)-ubiquitinyl-[acceptor protein]-L-lysine.</text>
        <dbReference type="EC" id="2.3.2.27"/>
    </reaction>
</comment>
<feature type="region of interest" description="Disordered" evidence="19">
    <location>
        <begin position="1"/>
        <end position="81"/>
    </location>
</feature>
<keyword evidence="6" id="KW-0813">Transport</keyword>
<feature type="compositionally biased region" description="Low complexity" evidence="19">
    <location>
        <begin position="1"/>
        <end position="12"/>
    </location>
</feature>
<comment type="pathway">
    <text evidence="3">Protein modification; protein ubiquitination.</text>
</comment>
<dbReference type="FunCoup" id="D3BST7">
    <property type="interactions" value="343"/>
</dbReference>
<dbReference type="PROSITE" id="PS00518">
    <property type="entry name" value="ZF_RING_1"/>
    <property type="match status" value="1"/>
</dbReference>
<dbReference type="SUPFAM" id="SSF57850">
    <property type="entry name" value="RING/U-box"/>
    <property type="match status" value="1"/>
</dbReference>
<keyword evidence="10" id="KW-0479">Metal-binding</keyword>